<accession>A0ACC0VQX1</accession>
<evidence type="ECO:0000313" key="1">
    <source>
        <dbReference type="EMBL" id="KAI9908687.1"/>
    </source>
</evidence>
<dbReference type="Proteomes" id="UP001163321">
    <property type="component" value="Chromosome 8"/>
</dbReference>
<gene>
    <name evidence="1" type="ORF">PsorP6_016641</name>
</gene>
<comment type="caution">
    <text evidence="1">The sequence shown here is derived from an EMBL/GenBank/DDBJ whole genome shotgun (WGS) entry which is preliminary data.</text>
</comment>
<organism evidence="1 2">
    <name type="scientific">Peronosclerospora sorghi</name>
    <dbReference type="NCBI Taxonomy" id="230839"/>
    <lineage>
        <taxon>Eukaryota</taxon>
        <taxon>Sar</taxon>
        <taxon>Stramenopiles</taxon>
        <taxon>Oomycota</taxon>
        <taxon>Peronosporomycetes</taxon>
        <taxon>Peronosporales</taxon>
        <taxon>Peronosporaceae</taxon>
        <taxon>Peronosclerospora</taxon>
    </lineage>
</organism>
<reference evidence="1 2" key="1">
    <citation type="journal article" date="2022" name="bioRxiv">
        <title>The genome of the oomycete Peronosclerospora sorghi, a cosmopolitan pathogen of maize and sorghum, is inflated with dispersed pseudogenes.</title>
        <authorList>
            <person name="Fletcher K."/>
            <person name="Martin F."/>
            <person name="Isakeit T."/>
            <person name="Cavanaugh K."/>
            <person name="Magill C."/>
            <person name="Michelmore R."/>
        </authorList>
    </citation>
    <scope>NUCLEOTIDE SEQUENCE [LARGE SCALE GENOMIC DNA]</scope>
    <source>
        <strain evidence="1">P6</strain>
    </source>
</reference>
<dbReference type="EMBL" id="CM047587">
    <property type="protein sequence ID" value="KAI9908687.1"/>
    <property type="molecule type" value="Genomic_DNA"/>
</dbReference>
<sequence>MFSAAVAGAARNANASVAMLKIEELTRDTSHFVSNRKHFEGLQQETTDVYERVESTEPRDEANTWMYLRLIERLMENKPRRNMLVSTECSEFGGTTIVNMINTEINII</sequence>
<protein>
    <submittedName>
        <fullName evidence="1">Uncharacterized protein</fullName>
    </submittedName>
</protein>
<name>A0ACC0VQX1_9STRA</name>
<proteinExistence type="predicted"/>
<evidence type="ECO:0000313" key="2">
    <source>
        <dbReference type="Proteomes" id="UP001163321"/>
    </source>
</evidence>
<keyword evidence="2" id="KW-1185">Reference proteome</keyword>